<feature type="compositionally biased region" description="Low complexity" evidence="3">
    <location>
        <begin position="153"/>
        <end position="172"/>
    </location>
</feature>
<evidence type="ECO:0000256" key="2">
    <source>
        <dbReference type="ARBA" id="ARBA00023287"/>
    </source>
</evidence>
<evidence type="ECO:0000256" key="3">
    <source>
        <dbReference type="SAM" id="MobiDB-lite"/>
    </source>
</evidence>
<dbReference type="Proteomes" id="UP000244180">
    <property type="component" value="Unassembled WGS sequence"/>
</dbReference>
<comment type="subcellular location">
    <subcellularLocation>
        <location evidence="1">Cell surface</location>
    </subcellularLocation>
</comment>
<name>A0A2T5GEI1_HYDSH</name>
<dbReference type="Gene3D" id="3.30.700.10">
    <property type="entry name" value="Glycoprotein, Type 4 Pilin"/>
    <property type="match status" value="1"/>
</dbReference>
<evidence type="ECO:0000313" key="6">
    <source>
        <dbReference type="Proteomes" id="UP000244180"/>
    </source>
</evidence>
<dbReference type="InterPro" id="IPR045584">
    <property type="entry name" value="Pilin-like"/>
</dbReference>
<evidence type="ECO:0000256" key="1">
    <source>
        <dbReference type="ARBA" id="ARBA00004241"/>
    </source>
</evidence>
<protein>
    <submittedName>
        <fullName evidence="5">Type IV pilin PilA</fullName>
    </submittedName>
</protein>
<dbReference type="RefSeq" id="WP_272999597.1">
    <property type="nucleotide sequence ID" value="NZ_PEBV01000003.1"/>
</dbReference>
<dbReference type="NCBIfam" id="TIGR02532">
    <property type="entry name" value="IV_pilin_GFxxxE"/>
    <property type="match status" value="1"/>
</dbReference>
<dbReference type="GO" id="GO:0030420">
    <property type="term" value="P:establishment of competence for transformation"/>
    <property type="evidence" value="ECO:0007669"/>
    <property type="project" value="UniProtKB-KW"/>
</dbReference>
<sequence length="172" mass="19015">MFVEDMKQGEVLAADRRKSGVRRAREAGFTLVELLAVVVILGIIAAIAVPLIGNIINKSREDATRGVAISMYEAARLYIVSEKGGDFKNAEVTLKELQEEGYMQKDTKDGYGEPIEAENSKVKFDEYGNLSQVVIKSPKVNEEYTADEIFSRQQTSGQQTPGQQTQEPQPNS</sequence>
<keyword evidence="4" id="KW-0472">Membrane</keyword>
<dbReference type="SUPFAM" id="SSF54523">
    <property type="entry name" value="Pili subunits"/>
    <property type="match status" value="1"/>
</dbReference>
<dbReference type="PROSITE" id="PS00409">
    <property type="entry name" value="PROKAR_NTER_METHYL"/>
    <property type="match status" value="1"/>
</dbReference>
<feature type="transmembrane region" description="Helical" evidence="4">
    <location>
        <begin position="27"/>
        <end position="52"/>
    </location>
</feature>
<dbReference type="Pfam" id="PF07963">
    <property type="entry name" value="N_methyl"/>
    <property type="match status" value="1"/>
</dbReference>
<feature type="region of interest" description="Disordered" evidence="3">
    <location>
        <begin position="145"/>
        <end position="172"/>
    </location>
</feature>
<reference evidence="5 6" key="1">
    <citation type="submission" date="2017-08" db="EMBL/GenBank/DDBJ databases">
        <title>Burning lignite coal seam in the remote Altai Mountains harbors a hydrogen-driven thermophilic microbial community.</title>
        <authorList>
            <person name="Kadnikov V.V."/>
            <person name="Mardanov A.V."/>
            <person name="Ivasenko D."/>
            <person name="Beletsky A.V."/>
            <person name="Karnachuk O.V."/>
            <person name="Ravin N.V."/>
        </authorList>
    </citation>
    <scope>NUCLEOTIDE SEQUENCE [LARGE SCALE GENOMIC DNA]</scope>
    <source>
        <strain evidence="5">AL33</strain>
    </source>
</reference>
<organism evidence="5 6">
    <name type="scientific">Hydrogenibacillus schlegelii</name>
    <name type="common">Bacillus schlegelii</name>
    <dbReference type="NCBI Taxonomy" id="1484"/>
    <lineage>
        <taxon>Bacteria</taxon>
        <taxon>Bacillati</taxon>
        <taxon>Bacillota</taxon>
        <taxon>Bacilli</taxon>
        <taxon>Bacillales</taxon>
        <taxon>Bacillales Family X. Incertae Sedis</taxon>
        <taxon>Hydrogenibacillus</taxon>
    </lineage>
</organism>
<proteinExistence type="predicted"/>
<gene>
    <name evidence="5" type="ORF">HSCHL_0177</name>
</gene>
<dbReference type="InterPro" id="IPR012902">
    <property type="entry name" value="N_methyl_site"/>
</dbReference>
<evidence type="ECO:0000256" key="4">
    <source>
        <dbReference type="SAM" id="Phobius"/>
    </source>
</evidence>
<accession>A0A2T5GEI1</accession>
<keyword evidence="4" id="KW-0812">Transmembrane</keyword>
<keyword evidence="4" id="KW-1133">Transmembrane helix</keyword>
<keyword evidence="2" id="KW-0178">Competence</keyword>
<evidence type="ECO:0000313" key="5">
    <source>
        <dbReference type="EMBL" id="PTQ54598.1"/>
    </source>
</evidence>
<dbReference type="AlphaFoldDB" id="A0A2T5GEI1"/>
<dbReference type="GO" id="GO:0009986">
    <property type="term" value="C:cell surface"/>
    <property type="evidence" value="ECO:0007669"/>
    <property type="project" value="UniProtKB-SubCell"/>
</dbReference>
<dbReference type="EMBL" id="PEBV01000003">
    <property type="protein sequence ID" value="PTQ54598.1"/>
    <property type="molecule type" value="Genomic_DNA"/>
</dbReference>
<comment type="caution">
    <text evidence="5">The sequence shown here is derived from an EMBL/GenBank/DDBJ whole genome shotgun (WGS) entry which is preliminary data.</text>
</comment>